<dbReference type="PROSITE" id="PS51257">
    <property type="entry name" value="PROKAR_LIPOPROTEIN"/>
    <property type="match status" value="1"/>
</dbReference>
<feature type="signal peptide" evidence="2">
    <location>
        <begin position="1"/>
        <end position="26"/>
    </location>
</feature>
<dbReference type="Pfam" id="PF06452">
    <property type="entry name" value="CBM9_1"/>
    <property type="match status" value="1"/>
</dbReference>
<feature type="domain" description="SLH" evidence="3">
    <location>
        <begin position="453"/>
        <end position="512"/>
    </location>
</feature>
<dbReference type="Pfam" id="PF00395">
    <property type="entry name" value="SLH"/>
    <property type="match status" value="3"/>
</dbReference>
<gene>
    <name evidence="4" type="ORF">GT019_11630</name>
</gene>
<dbReference type="Proteomes" id="UP000665561">
    <property type="component" value="Unassembled WGS sequence"/>
</dbReference>
<evidence type="ECO:0000259" key="3">
    <source>
        <dbReference type="PROSITE" id="PS51272"/>
    </source>
</evidence>
<dbReference type="PROSITE" id="PS51272">
    <property type="entry name" value="SLH"/>
    <property type="match status" value="3"/>
</dbReference>
<feature type="compositionally biased region" description="Pro residues" evidence="1">
    <location>
        <begin position="349"/>
        <end position="365"/>
    </location>
</feature>
<dbReference type="PANTHER" id="PTHR43308:SF5">
    <property type="entry name" value="S-LAYER PROTEIN _ PEPTIDOGLYCAN ENDO-BETA-N-ACETYLGLUCOSAMINIDASE"/>
    <property type="match status" value="1"/>
</dbReference>
<organism evidence="4 5">
    <name type="scientific">Paenibacillus glycinis</name>
    <dbReference type="NCBI Taxonomy" id="2697035"/>
    <lineage>
        <taxon>Bacteria</taxon>
        <taxon>Bacillati</taxon>
        <taxon>Bacillota</taxon>
        <taxon>Bacilli</taxon>
        <taxon>Bacillales</taxon>
        <taxon>Paenibacillaceae</taxon>
        <taxon>Paenibacillus</taxon>
    </lineage>
</organism>
<feature type="chain" id="PRO_5047110924" description="SLH domain-containing protein" evidence="2">
    <location>
        <begin position="27"/>
        <end position="572"/>
    </location>
</feature>
<dbReference type="InterPro" id="IPR051465">
    <property type="entry name" value="Cell_Envelope_Struct_Comp"/>
</dbReference>
<dbReference type="Gene3D" id="2.60.40.1190">
    <property type="match status" value="1"/>
</dbReference>
<dbReference type="RefSeq" id="WP_161743321.1">
    <property type="nucleotide sequence ID" value="NZ_JAAAMV010000007.1"/>
</dbReference>
<comment type="caution">
    <text evidence="4">The sequence shown here is derived from an EMBL/GenBank/DDBJ whole genome shotgun (WGS) entry which is preliminary data.</text>
</comment>
<feature type="domain" description="SLH" evidence="3">
    <location>
        <begin position="514"/>
        <end position="572"/>
    </location>
</feature>
<evidence type="ECO:0000256" key="2">
    <source>
        <dbReference type="SAM" id="SignalP"/>
    </source>
</evidence>
<dbReference type="EMBL" id="JAAAMV010000007">
    <property type="protein sequence ID" value="NBD24523.1"/>
    <property type="molecule type" value="Genomic_DNA"/>
</dbReference>
<name>A0ABW9XPG5_9BACL</name>
<proteinExistence type="predicted"/>
<reference evidence="4 5" key="1">
    <citation type="submission" date="2020-01" db="EMBL/GenBank/DDBJ databases">
        <title>Paenibacillus soybeanensis sp. nov. isolated from the nodules of soybean (Glycine max(L.) Merr).</title>
        <authorList>
            <person name="Wang H."/>
        </authorList>
    </citation>
    <scope>NUCLEOTIDE SEQUENCE [LARGE SCALE GENOMIC DNA]</scope>
    <source>
        <strain evidence="4 5">T1</strain>
    </source>
</reference>
<evidence type="ECO:0000313" key="4">
    <source>
        <dbReference type="EMBL" id="NBD24523.1"/>
    </source>
</evidence>
<feature type="region of interest" description="Disordered" evidence="1">
    <location>
        <begin position="341"/>
        <end position="395"/>
    </location>
</feature>
<protein>
    <recommendedName>
        <fullName evidence="3">SLH domain-containing protein</fullName>
    </recommendedName>
</protein>
<sequence length="572" mass="59178">MSRKFTGLKTLSLMSLALGCLGGSLAAPLQAGAEAGGGSGATTIMRAHEAIAVDGVVDVRGEWGDANAIALNGITDGNGNAHGAEIYFRYDADNLYIGAIVQDPTPMINEKSGSGIWDGDNLELFIGTEDVDLSEFPDKANTMLASDVQLVLSGSVSNGPQSYLYRGSEFTFPAFQLAAKRAADKKSYTLEASVPLGELGITEPWDHKQIRLNAVLNDGGSSGRGQWGWTTTGESVKKNRGLWGLANLEAGAAPESNITAQVSVSDSNQITVSGRTTGAAGKDMTLLVADPNGMTAYVGQAKSDAGGNYAFVFPITKGSGYADGTYTATVGGDGVTLPASATFSFAPGEPSPVTPPYTGGPPVTPPATTGTDEGADQPGTGGDDQPDNGPAPILSDISGHWAEAAIKRAVELGIVNGYEDRTFLPNRPVTRAEFAVMLSRTLKPEAGGKLEFKDAASIPAWAADAVGSAVAAGWISGYEDGTFRADRRITRAELATMAVRAMGWEPDAALALAFADAADIPAWASPYVALAAERKLVNGRGDDSFVPNGIATRAEAAELLMRMLDAKTTEGG</sequence>
<feature type="domain" description="SLH" evidence="3">
    <location>
        <begin position="389"/>
        <end position="452"/>
    </location>
</feature>
<dbReference type="InterPro" id="IPR001119">
    <property type="entry name" value="SLH_dom"/>
</dbReference>
<accession>A0ABW9XPG5</accession>
<evidence type="ECO:0000256" key="1">
    <source>
        <dbReference type="SAM" id="MobiDB-lite"/>
    </source>
</evidence>
<keyword evidence="5" id="KW-1185">Reference proteome</keyword>
<keyword evidence="2" id="KW-0732">Signal</keyword>
<dbReference type="PANTHER" id="PTHR43308">
    <property type="entry name" value="OUTER MEMBRANE PROTEIN ALPHA-RELATED"/>
    <property type="match status" value="1"/>
</dbReference>
<evidence type="ECO:0000313" key="5">
    <source>
        <dbReference type="Proteomes" id="UP000665561"/>
    </source>
</evidence>
<dbReference type="InterPro" id="IPR010502">
    <property type="entry name" value="Carb-bd_dom_fam9"/>
</dbReference>
<dbReference type="SUPFAM" id="SSF49344">
    <property type="entry name" value="CBD9-like"/>
    <property type="match status" value="1"/>
</dbReference>